<dbReference type="EMBL" id="BGZK01001399">
    <property type="protein sequence ID" value="GBP79061.1"/>
    <property type="molecule type" value="Genomic_DNA"/>
</dbReference>
<gene>
    <name evidence="1" type="ORF">EVAR_58729_1</name>
</gene>
<keyword evidence="2" id="KW-1185">Reference proteome</keyword>
<accession>A0A4C1YRG5</accession>
<evidence type="ECO:0000313" key="2">
    <source>
        <dbReference type="Proteomes" id="UP000299102"/>
    </source>
</evidence>
<dbReference type="Proteomes" id="UP000299102">
    <property type="component" value="Unassembled WGS sequence"/>
</dbReference>
<evidence type="ECO:0008006" key="3">
    <source>
        <dbReference type="Google" id="ProtNLM"/>
    </source>
</evidence>
<evidence type="ECO:0000313" key="1">
    <source>
        <dbReference type="EMBL" id="GBP79061.1"/>
    </source>
</evidence>
<dbReference type="PANTHER" id="PTHR47027:SF30">
    <property type="entry name" value="THAP-TYPE DOMAIN-CONTAINING PROTEIN"/>
    <property type="match status" value="1"/>
</dbReference>
<dbReference type="PANTHER" id="PTHR47027">
    <property type="entry name" value="REVERSE TRANSCRIPTASE DOMAIN-CONTAINING PROTEIN"/>
    <property type="match status" value="1"/>
</dbReference>
<dbReference type="AlphaFoldDB" id="A0A4C1YRG5"/>
<name>A0A4C1YRG5_EUMVA</name>
<sequence length="245" mass="28197">MKVNVGETKMMAFKRGEITTKCDILIEGEKGEQVKKFVYLGSPFINDDKHDRDIGRRMNAINKVNGALLAIMNSKSVSRQVSPAIHNGVLIPTLMYGSESWVWQKKNKSRINAVEMRSLRSTCGVFRKDKCRKGDVRERCVLKEDAVTTVEKGMLRWFGHLERMNERRIMKQIYRGNVCDVNVDKGCPRKFYANHIGGILKKGQSLSTRNRRACMKRLMDVSEAREACKDRTMRKSVVFVYPSRK</sequence>
<organism evidence="1 2">
    <name type="scientific">Eumeta variegata</name>
    <name type="common">Bagworm moth</name>
    <name type="synonym">Eumeta japonica</name>
    <dbReference type="NCBI Taxonomy" id="151549"/>
    <lineage>
        <taxon>Eukaryota</taxon>
        <taxon>Metazoa</taxon>
        <taxon>Ecdysozoa</taxon>
        <taxon>Arthropoda</taxon>
        <taxon>Hexapoda</taxon>
        <taxon>Insecta</taxon>
        <taxon>Pterygota</taxon>
        <taxon>Neoptera</taxon>
        <taxon>Endopterygota</taxon>
        <taxon>Lepidoptera</taxon>
        <taxon>Glossata</taxon>
        <taxon>Ditrysia</taxon>
        <taxon>Tineoidea</taxon>
        <taxon>Psychidae</taxon>
        <taxon>Oiketicinae</taxon>
        <taxon>Eumeta</taxon>
    </lineage>
</organism>
<reference evidence="1 2" key="1">
    <citation type="journal article" date="2019" name="Commun. Biol.">
        <title>The bagworm genome reveals a unique fibroin gene that provides high tensile strength.</title>
        <authorList>
            <person name="Kono N."/>
            <person name="Nakamura H."/>
            <person name="Ohtoshi R."/>
            <person name="Tomita M."/>
            <person name="Numata K."/>
            <person name="Arakawa K."/>
        </authorList>
    </citation>
    <scope>NUCLEOTIDE SEQUENCE [LARGE SCALE GENOMIC DNA]</scope>
</reference>
<comment type="caution">
    <text evidence="1">The sequence shown here is derived from an EMBL/GenBank/DDBJ whole genome shotgun (WGS) entry which is preliminary data.</text>
</comment>
<dbReference type="STRING" id="151549.A0A4C1YRG5"/>
<proteinExistence type="predicted"/>
<protein>
    <recommendedName>
        <fullName evidence="3">Reverse transcriptase</fullName>
    </recommendedName>
</protein>
<dbReference type="OrthoDB" id="425681at2759"/>